<name>A0A392U5Z3_9FABA</name>
<evidence type="ECO:0000313" key="1">
    <source>
        <dbReference type="EMBL" id="MCI68782.1"/>
    </source>
</evidence>
<reference evidence="1 2" key="1">
    <citation type="journal article" date="2018" name="Front. Plant Sci.">
        <title>Red Clover (Trifolium pratense) and Zigzag Clover (T. medium) - A Picture of Genomic Similarities and Differences.</title>
        <authorList>
            <person name="Dluhosova J."/>
            <person name="Istvanek J."/>
            <person name="Nedelnik J."/>
            <person name="Repkova J."/>
        </authorList>
    </citation>
    <scope>NUCLEOTIDE SEQUENCE [LARGE SCALE GENOMIC DNA]</scope>
    <source>
        <strain evidence="2">cv. 10/8</strain>
        <tissue evidence="1">Leaf</tissue>
    </source>
</reference>
<accession>A0A392U5Z3</accession>
<dbReference type="Proteomes" id="UP000265520">
    <property type="component" value="Unassembled WGS sequence"/>
</dbReference>
<evidence type="ECO:0000313" key="2">
    <source>
        <dbReference type="Proteomes" id="UP000265520"/>
    </source>
</evidence>
<feature type="non-terminal residue" evidence="1">
    <location>
        <position position="55"/>
    </location>
</feature>
<dbReference type="AlphaFoldDB" id="A0A392U5Z3"/>
<comment type="caution">
    <text evidence="1">The sequence shown here is derived from an EMBL/GenBank/DDBJ whole genome shotgun (WGS) entry which is preliminary data.</text>
</comment>
<organism evidence="1 2">
    <name type="scientific">Trifolium medium</name>
    <dbReference type="NCBI Taxonomy" id="97028"/>
    <lineage>
        <taxon>Eukaryota</taxon>
        <taxon>Viridiplantae</taxon>
        <taxon>Streptophyta</taxon>
        <taxon>Embryophyta</taxon>
        <taxon>Tracheophyta</taxon>
        <taxon>Spermatophyta</taxon>
        <taxon>Magnoliopsida</taxon>
        <taxon>eudicotyledons</taxon>
        <taxon>Gunneridae</taxon>
        <taxon>Pentapetalae</taxon>
        <taxon>rosids</taxon>
        <taxon>fabids</taxon>
        <taxon>Fabales</taxon>
        <taxon>Fabaceae</taxon>
        <taxon>Papilionoideae</taxon>
        <taxon>50 kb inversion clade</taxon>
        <taxon>NPAAA clade</taxon>
        <taxon>Hologalegina</taxon>
        <taxon>IRL clade</taxon>
        <taxon>Trifolieae</taxon>
        <taxon>Trifolium</taxon>
    </lineage>
</organism>
<sequence>MGSKKKSAKKIDFEEDAANSSITAISDDDEEANKDLSLEIIQKALLNRSTNLQNG</sequence>
<protein>
    <submittedName>
        <fullName evidence="1">Cellular nucleic acid-binding protein</fullName>
    </submittedName>
</protein>
<proteinExistence type="predicted"/>
<keyword evidence="2" id="KW-1185">Reference proteome</keyword>
<dbReference type="EMBL" id="LXQA010742862">
    <property type="protein sequence ID" value="MCI68782.1"/>
    <property type="molecule type" value="Genomic_DNA"/>
</dbReference>